<keyword evidence="3 7" id="KW-0560">Oxidoreductase</keyword>
<dbReference type="InterPro" id="IPR051674">
    <property type="entry name" value="Malate_Decarboxylase"/>
</dbReference>
<accession>A0ABY6TH35</accession>
<dbReference type="Pfam" id="PF01515">
    <property type="entry name" value="PTA_PTB"/>
    <property type="match status" value="1"/>
</dbReference>
<dbReference type="PIRSF" id="PIRSF036684">
    <property type="entry name" value="ME_PTA"/>
    <property type="match status" value="1"/>
</dbReference>
<comment type="similarity">
    <text evidence="1">In the N-terminal section; belongs to the malic enzymes family.</text>
</comment>
<feature type="domain" description="Malic enzyme N-terminal" evidence="6">
    <location>
        <begin position="17"/>
        <end position="150"/>
    </location>
</feature>
<dbReference type="InterPro" id="IPR042112">
    <property type="entry name" value="P_AcTrfase_dom2"/>
</dbReference>
<dbReference type="GO" id="GO:0004473">
    <property type="term" value="F:malate dehydrogenase (decarboxylating) (NADP+) activity"/>
    <property type="evidence" value="ECO:0007669"/>
    <property type="project" value="UniProtKB-EC"/>
</dbReference>
<dbReference type="InterPro" id="IPR036291">
    <property type="entry name" value="NAD(P)-bd_dom_sf"/>
</dbReference>
<proteinExistence type="inferred from homology"/>
<dbReference type="SMART" id="SM00919">
    <property type="entry name" value="Malic_M"/>
    <property type="match status" value="1"/>
</dbReference>
<name>A0ABY6TH35_9PAST</name>
<evidence type="ECO:0000259" key="6">
    <source>
        <dbReference type="SMART" id="SM01274"/>
    </source>
</evidence>
<dbReference type="EMBL" id="CABFKI010000001">
    <property type="protein sequence ID" value="VTU05900.1"/>
    <property type="molecule type" value="Genomic_DNA"/>
</dbReference>
<dbReference type="Pfam" id="PF03949">
    <property type="entry name" value="Malic_M"/>
    <property type="match status" value="1"/>
</dbReference>
<dbReference type="InterPro" id="IPR012302">
    <property type="entry name" value="Malic_NAD-bd"/>
</dbReference>
<reference evidence="7 8" key="1">
    <citation type="submission" date="2019-05" db="EMBL/GenBank/DDBJ databases">
        <authorList>
            <consortium name="Pathogen Informatics"/>
        </authorList>
    </citation>
    <scope>NUCLEOTIDE SEQUENCE [LARGE SCALE GENOMIC DNA]</scope>
    <source>
        <strain evidence="7 8">NM319</strain>
    </source>
</reference>
<dbReference type="PANTHER" id="PTHR43237:SF4">
    <property type="entry name" value="NADP-DEPENDENT MALIC ENZYME"/>
    <property type="match status" value="1"/>
</dbReference>
<dbReference type="Pfam" id="PF00390">
    <property type="entry name" value="malic"/>
    <property type="match status" value="1"/>
</dbReference>
<evidence type="ECO:0000256" key="3">
    <source>
        <dbReference type="ARBA" id="ARBA00023002"/>
    </source>
</evidence>
<dbReference type="InterPro" id="IPR012188">
    <property type="entry name" value="ME_PTA"/>
</dbReference>
<dbReference type="PANTHER" id="PTHR43237">
    <property type="entry name" value="NADP-DEPENDENT MALIC ENZYME"/>
    <property type="match status" value="1"/>
</dbReference>
<dbReference type="EC" id="1.1.1.40" evidence="7"/>
<organism evidence="7 8">
    <name type="scientific">Actinobacillus porcinus</name>
    <dbReference type="NCBI Taxonomy" id="51048"/>
    <lineage>
        <taxon>Bacteria</taxon>
        <taxon>Pseudomonadati</taxon>
        <taxon>Pseudomonadota</taxon>
        <taxon>Gammaproteobacteria</taxon>
        <taxon>Pasteurellales</taxon>
        <taxon>Pasteurellaceae</taxon>
        <taxon>Actinobacillus</taxon>
    </lineage>
</organism>
<dbReference type="InterPro" id="IPR046346">
    <property type="entry name" value="Aminoacid_DH-like_N_sf"/>
</dbReference>
<evidence type="ECO:0000313" key="8">
    <source>
        <dbReference type="Proteomes" id="UP000308167"/>
    </source>
</evidence>
<feature type="domain" description="Malic enzyme NAD-binding" evidence="5">
    <location>
        <begin position="162"/>
        <end position="400"/>
    </location>
</feature>
<dbReference type="InterPro" id="IPR042113">
    <property type="entry name" value="P_AcTrfase_dom1"/>
</dbReference>
<dbReference type="SUPFAM" id="SSF53223">
    <property type="entry name" value="Aminoacid dehydrogenase-like, N-terminal domain"/>
    <property type="match status" value="1"/>
</dbReference>
<dbReference type="Gene3D" id="3.40.50.10950">
    <property type="match status" value="1"/>
</dbReference>
<protein>
    <submittedName>
        <fullName evidence="7">Malate dehydrogenase</fullName>
        <ecNumber evidence="7">1.1.1.40</ecNumber>
    </submittedName>
</protein>
<dbReference type="InterPro" id="IPR012301">
    <property type="entry name" value="Malic_N_dom"/>
</dbReference>
<sequence>MSDLRQAALDFHEFPKPGKIEVTPTKSLATQRDLALAYSPGVAEPCLEIQADPAKAYRYTARGNLVAVISNGSAVLGLGNIGALAGKPVMEGKGVLFKKFAGVDVFDIEIDEKDPEKFVEIVAALEPTFGGINLEDIKAPECFYIEQKLRERMNIPVFHDDQHGTAIISSAAVLNGLRIIGKKIEDVKLVASGAGAASIACLNLLVSLGMKRENITVCDSKGVIYEGRDDKMDATKKLYAQKDTGARSLADAIPNADIFLGCSAAGALTQEMVKTMGPNPLILALANPNPEITPPEAKAVRPDAIVCTGRSDFPNQVNNVLCFPFIFRGALDVGATSINEEMKMAAVRAIADLALEEQNEVVTSAYGGSEVSFGPEYIIPKPFDPRLIVRIAPAVAKAAMDSGVATRPITDWNAYIEKLTQFVYKTSLFMKPVFDQAKANKKRVLLTDGEESRVLYAVQEIVTQGIAFPVLVGRVAVIEEQIKKLGLKLKNGKDFEILNTDNEKIYDECWSLYHAKQKRHGVTEAMAKRRMLTNSIAIGSALLELGYADAMVGGLVGTYAANLAVVKEIIGVQDNVKVPAAVNGLVMQSGNLFITDTFVNQDPTAEELAEITLMAAEEVRRFGIEPQVALISHSNYGTLNTPSAVKMRQVLDLVRAQDPTLSIDGEMHANTALLPKVREELMPDSPLKGVANLLVMPNMETARISLNILQGTAEPITIGPILMGMNKPAHIITSASSVRRIINMVALAAVKAQG</sequence>
<evidence type="ECO:0000313" key="7">
    <source>
        <dbReference type="EMBL" id="VTU05900.1"/>
    </source>
</evidence>
<keyword evidence="4" id="KW-0511">Multifunctional enzyme</keyword>
<dbReference type="InterPro" id="IPR045213">
    <property type="entry name" value="Malic_NAD-bd_bact_type"/>
</dbReference>
<dbReference type="CDD" id="cd05311">
    <property type="entry name" value="NAD_bind_2_malic_enz"/>
    <property type="match status" value="1"/>
</dbReference>
<dbReference type="SUPFAM" id="SSF53659">
    <property type="entry name" value="Isocitrate/Isopropylmalate dehydrogenase-like"/>
    <property type="match status" value="1"/>
</dbReference>
<keyword evidence="8" id="KW-1185">Reference proteome</keyword>
<dbReference type="Gene3D" id="3.40.50.10750">
    <property type="entry name" value="Isocitrate/Isopropylmalate dehydrogenase-like"/>
    <property type="match status" value="1"/>
</dbReference>
<dbReference type="InterPro" id="IPR037062">
    <property type="entry name" value="Malic_N_dom_sf"/>
</dbReference>
<comment type="caution">
    <text evidence="7">The sequence shown here is derived from an EMBL/GenBank/DDBJ whole genome shotgun (WGS) entry which is preliminary data.</text>
</comment>
<dbReference type="Proteomes" id="UP000308167">
    <property type="component" value="Unassembled WGS sequence"/>
</dbReference>
<dbReference type="SMART" id="SM01274">
    <property type="entry name" value="malic"/>
    <property type="match status" value="1"/>
</dbReference>
<evidence type="ECO:0000259" key="5">
    <source>
        <dbReference type="SMART" id="SM00919"/>
    </source>
</evidence>
<gene>
    <name evidence="7" type="primary">maeB</name>
    <name evidence="7" type="ORF">SAMEA1410922_00233</name>
</gene>
<evidence type="ECO:0000256" key="4">
    <source>
        <dbReference type="ARBA" id="ARBA00023268"/>
    </source>
</evidence>
<evidence type="ECO:0000256" key="2">
    <source>
        <dbReference type="ARBA" id="ARBA00008756"/>
    </source>
</evidence>
<evidence type="ECO:0000256" key="1">
    <source>
        <dbReference type="ARBA" id="ARBA00007686"/>
    </source>
</evidence>
<dbReference type="Gene3D" id="3.40.50.720">
    <property type="entry name" value="NAD(P)-binding Rossmann-like Domain"/>
    <property type="match status" value="1"/>
</dbReference>
<dbReference type="SUPFAM" id="SSF51735">
    <property type="entry name" value="NAD(P)-binding Rossmann-fold domains"/>
    <property type="match status" value="1"/>
</dbReference>
<comment type="similarity">
    <text evidence="2">In the C-terminal section; belongs to the phosphate acetyltransferase and butyryltransferase family.</text>
</comment>
<dbReference type="InterPro" id="IPR002505">
    <property type="entry name" value="PTA_PTB"/>
</dbReference>
<dbReference type="Gene3D" id="3.40.50.10380">
    <property type="entry name" value="Malic enzyme, N-terminal domain"/>
    <property type="match status" value="1"/>
</dbReference>